<comment type="caution">
    <text evidence="2">The sequence shown here is derived from an EMBL/GenBank/DDBJ whole genome shotgun (WGS) entry which is preliminary data.</text>
</comment>
<evidence type="ECO:0000313" key="3">
    <source>
        <dbReference type="Proteomes" id="UP000228495"/>
    </source>
</evidence>
<sequence>MGKAYLSIGIGVLSLFILIGNQTTVHAGDFRCKPSLGGIFPCETQIPTTCAADETAKFADNTSCQDLPITNCDATVIHPCIKTALLSTPTPFPTSTPVPTPIPGLNCIQTDDPTICAAPNPTFKCYFSPLALPPFTGQFYGCCDNQPACNNLANYVPTPTSLTPTPKALFSGLTDSVLAVQCPPDTTFISIFDACLDFATTLGWGMNWALIIASVLAMVRFAIGAQQLIFSQGDPGKLQSGRETITDAILGLVLLSIAWIVFGYLNATLPESWQIDLFTVFG</sequence>
<evidence type="ECO:0000256" key="1">
    <source>
        <dbReference type="SAM" id="Phobius"/>
    </source>
</evidence>
<organism evidence="2 3">
    <name type="scientific">candidate division WWE3 bacterium CG22_combo_CG10-13_8_21_14_all_39_12</name>
    <dbReference type="NCBI Taxonomy" id="1975094"/>
    <lineage>
        <taxon>Bacteria</taxon>
        <taxon>Katanobacteria</taxon>
    </lineage>
</organism>
<dbReference type="AlphaFoldDB" id="A0A2H0BGP9"/>
<feature type="transmembrane region" description="Helical" evidence="1">
    <location>
        <begin position="244"/>
        <end position="265"/>
    </location>
</feature>
<accession>A0A2H0BGP9</accession>
<keyword evidence="1" id="KW-1133">Transmembrane helix</keyword>
<dbReference type="Proteomes" id="UP000228495">
    <property type="component" value="Unassembled WGS sequence"/>
</dbReference>
<feature type="transmembrane region" description="Helical" evidence="1">
    <location>
        <begin position="202"/>
        <end position="223"/>
    </location>
</feature>
<reference evidence="2 3" key="1">
    <citation type="submission" date="2017-09" db="EMBL/GenBank/DDBJ databases">
        <title>Depth-based differentiation of microbial function through sediment-hosted aquifers and enrichment of novel symbionts in the deep terrestrial subsurface.</title>
        <authorList>
            <person name="Probst A.J."/>
            <person name="Ladd B."/>
            <person name="Jarett J.K."/>
            <person name="Geller-Mcgrath D.E."/>
            <person name="Sieber C.M."/>
            <person name="Emerson J.B."/>
            <person name="Anantharaman K."/>
            <person name="Thomas B.C."/>
            <person name="Malmstrom R."/>
            <person name="Stieglmeier M."/>
            <person name="Klingl A."/>
            <person name="Woyke T."/>
            <person name="Ryan C.M."/>
            <person name="Banfield J.F."/>
        </authorList>
    </citation>
    <scope>NUCLEOTIDE SEQUENCE [LARGE SCALE GENOMIC DNA]</scope>
    <source>
        <strain evidence="2">CG22_combo_CG10-13_8_21_14_all_39_12</strain>
    </source>
</reference>
<dbReference type="Pfam" id="PF18895">
    <property type="entry name" value="T4SS_pilin"/>
    <property type="match status" value="1"/>
</dbReference>
<name>A0A2H0BGP9_UNCKA</name>
<keyword evidence="1" id="KW-0472">Membrane</keyword>
<dbReference type="EMBL" id="PCSU01000012">
    <property type="protein sequence ID" value="PIP56843.1"/>
    <property type="molecule type" value="Genomic_DNA"/>
</dbReference>
<keyword evidence="1" id="KW-0812">Transmembrane</keyword>
<dbReference type="InterPro" id="IPR043993">
    <property type="entry name" value="T4SS_pilin"/>
</dbReference>
<proteinExistence type="predicted"/>
<evidence type="ECO:0000313" key="2">
    <source>
        <dbReference type="EMBL" id="PIP56843.1"/>
    </source>
</evidence>
<gene>
    <name evidence="2" type="ORF">COX05_00910</name>
</gene>
<protein>
    <submittedName>
        <fullName evidence="2">Uncharacterized protein</fullName>
    </submittedName>
</protein>